<organism evidence="2 3">
    <name type="scientific">Streptosporangium brasiliense</name>
    <dbReference type="NCBI Taxonomy" id="47480"/>
    <lineage>
        <taxon>Bacteria</taxon>
        <taxon>Bacillati</taxon>
        <taxon>Actinomycetota</taxon>
        <taxon>Actinomycetes</taxon>
        <taxon>Streptosporangiales</taxon>
        <taxon>Streptosporangiaceae</taxon>
        <taxon>Streptosporangium</taxon>
    </lineage>
</organism>
<gene>
    <name evidence="2" type="ORF">J2S55_009728</name>
</gene>
<comment type="caution">
    <text evidence="2">The sequence shown here is derived from an EMBL/GenBank/DDBJ whole genome shotgun (WGS) entry which is preliminary data.</text>
</comment>
<protein>
    <recommendedName>
        <fullName evidence="4">Type II toxin-antitoxin system HicA family toxin</fullName>
    </recommendedName>
</protein>
<evidence type="ECO:0000313" key="2">
    <source>
        <dbReference type="EMBL" id="MDP9870390.1"/>
    </source>
</evidence>
<feature type="region of interest" description="Disordered" evidence="1">
    <location>
        <begin position="31"/>
        <end position="59"/>
    </location>
</feature>
<evidence type="ECO:0000313" key="3">
    <source>
        <dbReference type="Proteomes" id="UP001230426"/>
    </source>
</evidence>
<keyword evidence="3" id="KW-1185">Reference proteome</keyword>
<dbReference type="Proteomes" id="UP001230426">
    <property type="component" value="Unassembled WGS sequence"/>
</dbReference>
<name>A0ABT9RMA1_9ACTN</name>
<accession>A0ABT9RMA1</accession>
<feature type="compositionally biased region" description="Polar residues" evidence="1">
    <location>
        <begin position="48"/>
        <end position="59"/>
    </location>
</feature>
<evidence type="ECO:0000256" key="1">
    <source>
        <dbReference type="SAM" id="MobiDB-lite"/>
    </source>
</evidence>
<evidence type="ECO:0008006" key="4">
    <source>
        <dbReference type="Google" id="ProtNLM"/>
    </source>
</evidence>
<dbReference type="EMBL" id="JAUSRB010000004">
    <property type="protein sequence ID" value="MDP9870390.1"/>
    <property type="molecule type" value="Genomic_DNA"/>
</dbReference>
<sequence>MSKHDMTELTKALTDQGFEVVTKGVRHPKVYKVTTNPDGGERRRLITTLPSSSSSGRNLDNTLPYLRRAGFVWKNR</sequence>
<reference evidence="2 3" key="1">
    <citation type="submission" date="2023-07" db="EMBL/GenBank/DDBJ databases">
        <title>Sequencing the genomes of 1000 actinobacteria strains.</title>
        <authorList>
            <person name="Klenk H.-P."/>
        </authorList>
    </citation>
    <scope>NUCLEOTIDE SEQUENCE [LARGE SCALE GENOMIC DNA]</scope>
    <source>
        <strain evidence="2 3">DSM 44109</strain>
    </source>
</reference>
<dbReference type="RefSeq" id="WP_306876286.1">
    <property type="nucleotide sequence ID" value="NZ_JAUSRB010000004.1"/>
</dbReference>
<proteinExistence type="predicted"/>